<evidence type="ECO:0000259" key="7">
    <source>
        <dbReference type="SMART" id="SM01281"/>
    </source>
</evidence>
<feature type="compositionally biased region" description="Polar residues" evidence="6">
    <location>
        <begin position="2297"/>
        <end position="2313"/>
    </location>
</feature>
<keyword evidence="4" id="KW-0804">Transcription</keyword>
<feature type="region of interest" description="Disordered" evidence="6">
    <location>
        <begin position="1768"/>
        <end position="1790"/>
    </location>
</feature>
<feature type="compositionally biased region" description="Low complexity" evidence="6">
    <location>
        <begin position="2483"/>
        <end position="2505"/>
    </location>
</feature>
<feature type="region of interest" description="Disordered" evidence="6">
    <location>
        <begin position="1"/>
        <end position="46"/>
    </location>
</feature>
<accession>A0A0K0ETM0</accession>
<dbReference type="WBParaSite" id="SSTP_0001279600.1">
    <property type="protein sequence ID" value="SSTP_0001279600.1"/>
    <property type="gene ID" value="SSTP_0001279600"/>
</dbReference>
<feature type="region of interest" description="Disordered" evidence="6">
    <location>
        <begin position="1855"/>
        <end position="1876"/>
    </location>
</feature>
<feature type="region of interest" description="Disordered" evidence="6">
    <location>
        <begin position="2372"/>
        <end position="2423"/>
    </location>
</feature>
<feature type="compositionally biased region" description="Low complexity" evidence="6">
    <location>
        <begin position="2287"/>
        <end position="2296"/>
    </location>
</feature>
<feature type="compositionally biased region" description="Low complexity" evidence="6">
    <location>
        <begin position="2681"/>
        <end position="2696"/>
    </location>
</feature>
<evidence type="ECO:0000313" key="8">
    <source>
        <dbReference type="Proteomes" id="UP000035681"/>
    </source>
</evidence>
<feature type="compositionally biased region" description="Low complexity" evidence="6">
    <location>
        <begin position="2236"/>
        <end position="2265"/>
    </location>
</feature>
<feature type="compositionally biased region" description="Low complexity" evidence="6">
    <location>
        <begin position="2372"/>
        <end position="2386"/>
    </location>
</feature>
<evidence type="ECO:0000256" key="5">
    <source>
        <dbReference type="ARBA" id="ARBA00023242"/>
    </source>
</evidence>
<evidence type="ECO:0000313" key="10">
    <source>
        <dbReference type="WBParaSite" id="TCONS_00016900.p1"/>
    </source>
</evidence>
<feature type="compositionally biased region" description="Polar residues" evidence="6">
    <location>
        <begin position="2056"/>
        <end position="2068"/>
    </location>
</feature>
<feature type="compositionally biased region" description="Polar residues" evidence="6">
    <location>
        <begin position="2223"/>
        <end position="2235"/>
    </location>
</feature>
<evidence type="ECO:0000256" key="2">
    <source>
        <dbReference type="ARBA" id="ARBA00010289"/>
    </source>
</evidence>
<dbReference type="GO" id="GO:0006357">
    <property type="term" value="P:regulation of transcription by RNA polymerase II"/>
    <property type="evidence" value="ECO:0007669"/>
    <property type="project" value="InterPro"/>
</dbReference>
<feature type="compositionally biased region" description="Polar residues" evidence="6">
    <location>
        <begin position="2272"/>
        <end position="2286"/>
    </location>
</feature>
<dbReference type="STRING" id="6248.A0A0K0ETM0"/>
<dbReference type="GO" id="GO:0016592">
    <property type="term" value="C:mediator complex"/>
    <property type="evidence" value="ECO:0007669"/>
    <property type="project" value="InterPro"/>
</dbReference>
<evidence type="ECO:0000256" key="4">
    <source>
        <dbReference type="ARBA" id="ARBA00023163"/>
    </source>
</evidence>
<feature type="compositionally biased region" description="Low complexity" evidence="6">
    <location>
        <begin position="2069"/>
        <end position="2099"/>
    </location>
</feature>
<feature type="compositionally biased region" description="Polar residues" evidence="6">
    <location>
        <begin position="1997"/>
        <end position="2038"/>
    </location>
</feature>
<protein>
    <submittedName>
        <fullName evidence="9 10">Med12 domain-containing protein</fullName>
    </submittedName>
</protein>
<comment type="similarity">
    <text evidence="2">Belongs to the Mediator complex subunit 12 family.</text>
</comment>
<dbReference type="Proteomes" id="UP000035681">
    <property type="component" value="Unplaced"/>
</dbReference>
<feature type="region of interest" description="Disordered" evidence="6">
    <location>
        <begin position="1726"/>
        <end position="1750"/>
    </location>
</feature>
<dbReference type="WBParaSite" id="TCONS_00016900.p1">
    <property type="protein sequence ID" value="TCONS_00016900.p1"/>
    <property type="gene ID" value="XLOC_011555"/>
</dbReference>
<dbReference type="InterPro" id="IPR019035">
    <property type="entry name" value="Mediator_Med12"/>
</dbReference>
<feature type="compositionally biased region" description="Low complexity" evidence="6">
    <location>
        <begin position="2039"/>
        <end position="2055"/>
    </location>
</feature>
<feature type="compositionally biased region" description="Polar residues" evidence="6">
    <location>
        <begin position="2100"/>
        <end position="2182"/>
    </location>
</feature>
<feature type="domain" description="Mediator complex subunit Med12" evidence="7">
    <location>
        <begin position="127"/>
        <end position="181"/>
    </location>
</feature>
<evidence type="ECO:0000313" key="9">
    <source>
        <dbReference type="WBParaSite" id="SSTP_0001279600.1"/>
    </source>
</evidence>
<sequence>MFNSNRSYKVTNWNTESSEKRPIRKASRGRHFDIFPQDSKQDEDNLSSHDRIRKGYIYPQHSYEHESLIYNQKISKIDSKLEDTIKKANNFLITIMRKRSYDNPKSGKRSLVTKAFTVNEWNFLNKIPKCPSIPQFFEDLSKGKALYGLIKRFPQFDKNEDFLKYLFDYRVPIVKAIWFIKIVAIFKATHIPIISKPPKKSQALQSALEYVQSLISGLIIYTFNNFYNDDKNEDEKSDRWNYFSLLIKHMCEEGVLDRQDFLTDMIDLLNKYQNFPLDKPQRFKILFLFVSQFIHYVTQNIIISRRMAFIICRRFQQYHYDYMNITGKPLTAGESLTEIIKCENHRGIINSMTGMLYSIITECPQALPRKHMIYIKKFTGVKIYDELGGSPLDELSCPFDIMCKEANLLPPKLIELMKPKINEIIERSIDMKYQWHEVISGKTYCSELVNIILKILETLDNVFLLNDEELINLHDDILKCTMKMDDNIEIILRRRMLIHWSITSQRDGTHRVSLVVRLFSIHLKDVSDKSKVMINILNDYIYSEAPKLGYCNYGYEFRNFILLLNDFQSFGLISYKKLLDYWIKKGRIEKDNCLWRKTIKYVYGENYERDFHPTWNKNISMSSRYALQFYRRDSEKHTLLNLEGVTPEERIILQLPILPSIYNREDIYFRDKLMFGISIQKNEHINYIKEIARGIIKVWKKLYYFKIETNKTNIHFHEYHDIKGYKNCGDILRRFRRQTYYDQTLITYWVSDNFKEYLVTFIENTNDILPGSDGLDYILRMFCISMNIGGMINYILEILPKISKLEDIMLNRYYNFIPGIITKGYAFTIVAYLSEHLLYFLNHPNAISIINGLYQTIENTITLQSYPRTGYDANISVFISQCKYYLIIHGLAKPNQLLGCVEDFEKLYPKKFIDIKIEQPRVQVKKYFFSKYLNSAPTLLPFNEIRSLIKGVNNNGINCRISFVLSAINIIKTLGRKINKISAVANYCANVSALLNLENEWISAIVELCSISNNPQSMYRGVHKIFNVSRTTTHYALSTFVAILAARFTFRPHELIGKLIKSSLVYAFRGTYNRSKYGYQKVILSALICTKIVTGYHDPFKLPRGYSGLTEVKRPIVKKLSDFKACNVLFPRELDSVIFPLIRLFVMVNRPIRKLRKNRAPKKIRVNHFLRACLLFISEQPWFYQKMHFGILNRDGNWQQFKKILLKNFGIPGILLNYISRRKGDRRAKLMNISCAENSSKKAYIERCLSSLNIWNFKTVFWDLWGIMTDSTRRPQMKNYPQRIYYCDQLITEIAKGISDVFVKTSNSFKKHIDFKTDTRFRLETIKNLYLIENLVMMFPKVWIPRTRSAYYKMHVTTLSAAVLKEFSFIITSKYTKNNYALRMEQMSHLLHITPFLKFLQTILNKEPQTTYALLQGLYGYLSSLMKDFVSRRLLRSHLISDKEGLILRVIIVAGMMDQLSTMPTMEPWAILFWQLLYFEVFHPEREGKFYNICYDALTNVLFNSAFKFQSRHIEHAYYRARYWTYMQFCKKLKKEGQDRPFTVDKQHLSQLLPLPKRTFDYILFDHYYKMIGKAKNTYNVGCSSSNAMKLINRTGYYPVEKIKLTTFETVQSFFHELLGRKTVNYSFYQAVLADYVPKVSIDLLIRLSFHDHYRLFPRAPIIGEGKELTKNFMYRHPEVEITIIPKEEKDKEKIKLMPPRPLMNPSISTNSTITSNPQIAAILAHTPDKPSSSPGSIIKDSQNIPIDIKQPLSDMPKISKEVMHDVNFPSIPQNGPGHIGSIQSKPPNLIDQASHSIDQLNQVPPLSKHKNESPNKNEIISQQISQNSIQQSSMHNRHILSNDLQQMISSNLSNVKKSQQSYNSSQHPIQKSFSSQDVGMGIQLSEINSGNNNMTQKKMHFNDERTFSRDMPQQEPMQTDSQPPVLIASGNLGKGNRRRPHPNPNSGIKTPTKKRKDLKGNDLLSPPILHENQPTMVQSGQQPINMRSFDNNQQAQQLPNFGNQGSFNSQGNMGLSQNITHKNNIPNQGNILNQSGMPGQSNINNQGNIPNQGSLVSQGNMYNQGNISSQNNVHEQSNHSNQNSHHQSQGMHHNQGSHLNQNTSHQTSQLNQNNSNIGMNQQQPSNMFITNSGPSKIASQNQPQSRLPQQNVNSINLPRNPQTGSVNISGGPTSNSINMLGLQQSNNMNHPVHQQQSQNLINMVGSQKSSSINIESHQQGNMVGVSNSQHGSITNISNNQINNMNMPSQPQNSSLSRSNHSSQQQPPPYNMSLNQQASSMNLPSNQQQSTSMTMQGNISGNSINMPSNQQRNMMGVTDNRHNNTMNMSVNQQNSNMNIPPNQQNITMNMPSGQQQSSNIPKNNILQQVLNNPNTTQNIPPNQQYNKNLGITNNPQQGAIQQQQQQKSMMSSNNQSSNVPSHVQQNINSGMRQTSMGQQQSSMQQNINQKMYGQNNNSGMQKPLGQNIMGLGMKPQNLPGPQPHQQQTQQQSSGSGNMPSNMLNNMNTNIQNNMGTSMNSGISSNISGNMASGMSNNNNIPSNMSSSMHSNMSNQQRMIHQNMINQQTQQQQQQIAQQRHIQDGGLPLQQQQRLQQMGNSQQQISGNQNQISNQRGSMHNPQQQQPISGMQQQMSGHHQQIPGHQQQIPPMQQQMHNQQQQSLSSQQQIGNPPQIMGNPNQSMMSSSQQQHWNIQHPQQGSINKEMQGINPNRMSSINSNMVIDRGNMRAGSEAPLETKKLLKDMLKQKTNPGPGMHLPCQQLSQSMMGSQQQGGPPSQHQQIGMGTSGQAQHNQGPIMNTFEPSQRQEMLYRNSQQHQNVNMGMINQQQPQQCNQTQQQYNSQQMYP</sequence>
<feature type="region of interest" description="Disordered" evidence="6">
    <location>
        <begin position="2589"/>
        <end position="2696"/>
    </location>
</feature>
<feature type="compositionally biased region" description="Polar residues" evidence="6">
    <location>
        <begin position="1730"/>
        <end position="1745"/>
    </location>
</feature>
<name>A0A0K0ETM0_STRER</name>
<feature type="compositionally biased region" description="Low complexity" evidence="6">
    <location>
        <begin position="2589"/>
        <end position="2671"/>
    </location>
</feature>
<feature type="compositionally biased region" description="Low complexity" evidence="6">
    <location>
        <begin position="2761"/>
        <end position="2784"/>
    </location>
</feature>
<feature type="compositionally biased region" description="Polar residues" evidence="6">
    <location>
        <begin position="2788"/>
        <end position="2800"/>
    </location>
</feature>
<feature type="region of interest" description="Disordered" evidence="6">
    <location>
        <begin position="2829"/>
        <end position="2848"/>
    </location>
</feature>
<keyword evidence="3" id="KW-0805">Transcription regulation</keyword>
<comment type="subcellular location">
    <subcellularLocation>
        <location evidence="1">Nucleus</location>
    </subcellularLocation>
</comment>
<feature type="region of interest" description="Disordered" evidence="6">
    <location>
        <begin position="1997"/>
        <end position="2182"/>
    </location>
</feature>
<keyword evidence="5" id="KW-0539">Nucleus</keyword>
<dbReference type="Pfam" id="PF09497">
    <property type="entry name" value="Med12"/>
    <property type="match status" value="1"/>
</dbReference>
<reference evidence="9" key="1">
    <citation type="submission" date="2015-08" db="UniProtKB">
        <authorList>
            <consortium name="WormBaseParasite"/>
        </authorList>
    </citation>
    <scope>IDENTIFICATION</scope>
</reference>
<keyword evidence="8" id="KW-1185">Reference proteome</keyword>
<dbReference type="GO" id="GO:0003712">
    <property type="term" value="F:transcription coregulator activity"/>
    <property type="evidence" value="ECO:0007669"/>
    <property type="project" value="InterPro"/>
</dbReference>
<evidence type="ECO:0000256" key="3">
    <source>
        <dbReference type="ARBA" id="ARBA00023015"/>
    </source>
</evidence>
<dbReference type="SMART" id="SM01281">
    <property type="entry name" value="Med12"/>
    <property type="match status" value="1"/>
</dbReference>
<evidence type="ECO:0000256" key="6">
    <source>
        <dbReference type="SAM" id="MobiDB-lite"/>
    </source>
</evidence>
<organism evidence="9">
    <name type="scientific">Strongyloides stercoralis</name>
    <name type="common">Threadworm</name>
    <dbReference type="NCBI Taxonomy" id="6248"/>
    <lineage>
        <taxon>Eukaryota</taxon>
        <taxon>Metazoa</taxon>
        <taxon>Ecdysozoa</taxon>
        <taxon>Nematoda</taxon>
        <taxon>Chromadorea</taxon>
        <taxon>Rhabditida</taxon>
        <taxon>Tylenchina</taxon>
        <taxon>Panagrolaimomorpha</taxon>
        <taxon>Strongyloidoidea</taxon>
        <taxon>Strongyloididae</taxon>
        <taxon>Strongyloides</taxon>
    </lineage>
</organism>
<feature type="region of interest" description="Disordered" evidence="6">
    <location>
        <begin position="2451"/>
        <end position="2505"/>
    </location>
</feature>
<feature type="compositionally biased region" description="Low complexity" evidence="6">
    <location>
        <begin position="2393"/>
        <end position="2423"/>
    </location>
</feature>
<feature type="region of interest" description="Disordered" evidence="6">
    <location>
        <begin position="1911"/>
        <end position="1971"/>
    </location>
</feature>
<proteinExistence type="inferred from homology"/>
<evidence type="ECO:0000256" key="1">
    <source>
        <dbReference type="ARBA" id="ARBA00004123"/>
    </source>
</evidence>
<feature type="region of interest" description="Disordered" evidence="6">
    <location>
        <begin position="2747"/>
        <end position="2800"/>
    </location>
</feature>
<feature type="compositionally biased region" description="Polar residues" evidence="6">
    <location>
        <begin position="1"/>
        <end position="16"/>
    </location>
</feature>
<feature type="region of interest" description="Disordered" evidence="6">
    <location>
        <begin position="2223"/>
        <end position="2316"/>
    </location>
</feature>